<dbReference type="RefSeq" id="WP_081508130.1">
    <property type="nucleotide sequence ID" value="NZ_CP020474.1"/>
</dbReference>
<protein>
    <submittedName>
        <fullName evidence="1">Uncharacterized protein</fullName>
    </submittedName>
</protein>
<dbReference type="EMBL" id="CP020474">
    <property type="protein sequence ID" value="ARE84953.1"/>
    <property type="molecule type" value="Genomic_DNA"/>
</dbReference>
<dbReference type="KEGG" id="rmm:ROSMUCSMR3_03499"/>
<gene>
    <name evidence="1" type="ORF">ROSMUCSMR3_03499</name>
</gene>
<dbReference type="AlphaFoldDB" id="A0A1V0RT50"/>
<accession>A0A1V0RT50</accession>
<name>A0A1V0RT50_9RHOB</name>
<keyword evidence="2" id="KW-1185">Reference proteome</keyword>
<dbReference type="Proteomes" id="UP000192273">
    <property type="component" value="Chromosome"/>
</dbReference>
<organism evidence="1 2">
    <name type="scientific">Roseovarius mucosus</name>
    <dbReference type="NCBI Taxonomy" id="215743"/>
    <lineage>
        <taxon>Bacteria</taxon>
        <taxon>Pseudomonadati</taxon>
        <taxon>Pseudomonadota</taxon>
        <taxon>Alphaproteobacteria</taxon>
        <taxon>Rhodobacterales</taxon>
        <taxon>Roseobacteraceae</taxon>
        <taxon>Roseovarius</taxon>
    </lineage>
</organism>
<proteinExistence type="predicted"/>
<reference evidence="1 2" key="1">
    <citation type="submission" date="2017-03" db="EMBL/GenBank/DDBJ databases">
        <title>Genome Sequence of Roseovarius mucosus strain SMR3 Isolated from a culture of the Diatom Skeletonema marinoi.</title>
        <authorList>
            <person name="Topel M."/>
            <person name="Pinder M."/>
            <person name="Johansson O.N."/>
            <person name="Kourtchenko O."/>
            <person name="Godhe A."/>
            <person name="Clarke A.K."/>
        </authorList>
    </citation>
    <scope>NUCLEOTIDE SEQUENCE [LARGE SCALE GENOMIC DNA]</scope>
    <source>
        <strain evidence="1 2">SMR3</strain>
    </source>
</reference>
<evidence type="ECO:0000313" key="2">
    <source>
        <dbReference type="Proteomes" id="UP000192273"/>
    </source>
</evidence>
<dbReference type="OrthoDB" id="9946842at2"/>
<sequence length="72" mass="8531">MRTLLVEPPDEWSREAYEAALREAEALPDEDPDKEELVAVRREDLRVYFDRPKRTPEERRALLRSFIDKSAS</sequence>
<evidence type="ECO:0000313" key="1">
    <source>
        <dbReference type="EMBL" id="ARE84953.1"/>
    </source>
</evidence>